<keyword evidence="2" id="KW-1185">Reference proteome</keyword>
<dbReference type="EMBL" id="CAJVPZ010005252">
    <property type="protein sequence ID" value="CAG8558738.1"/>
    <property type="molecule type" value="Genomic_DNA"/>
</dbReference>
<accession>A0A9N9B848</accession>
<protein>
    <submittedName>
        <fullName evidence="1">11698_t:CDS:1</fullName>
    </submittedName>
</protein>
<evidence type="ECO:0000313" key="2">
    <source>
        <dbReference type="Proteomes" id="UP000789396"/>
    </source>
</evidence>
<organism evidence="1 2">
    <name type="scientific">Racocetra fulgida</name>
    <dbReference type="NCBI Taxonomy" id="60492"/>
    <lineage>
        <taxon>Eukaryota</taxon>
        <taxon>Fungi</taxon>
        <taxon>Fungi incertae sedis</taxon>
        <taxon>Mucoromycota</taxon>
        <taxon>Glomeromycotina</taxon>
        <taxon>Glomeromycetes</taxon>
        <taxon>Diversisporales</taxon>
        <taxon>Gigasporaceae</taxon>
        <taxon>Racocetra</taxon>
    </lineage>
</organism>
<feature type="non-terminal residue" evidence="1">
    <location>
        <position position="1"/>
    </location>
</feature>
<proteinExistence type="predicted"/>
<comment type="caution">
    <text evidence="1">The sequence shown here is derived from an EMBL/GenBank/DDBJ whole genome shotgun (WGS) entry which is preliminary data.</text>
</comment>
<dbReference type="AlphaFoldDB" id="A0A9N9B848"/>
<dbReference type="Proteomes" id="UP000789396">
    <property type="component" value="Unassembled WGS sequence"/>
</dbReference>
<reference evidence="1" key="1">
    <citation type="submission" date="2021-06" db="EMBL/GenBank/DDBJ databases">
        <authorList>
            <person name="Kallberg Y."/>
            <person name="Tangrot J."/>
            <person name="Rosling A."/>
        </authorList>
    </citation>
    <scope>NUCLEOTIDE SEQUENCE</scope>
    <source>
        <strain evidence="1">IN212</strain>
    </source>
</reference>
<evidence type="ECO:0000313" key="1">
    <source>
        <dbReference type="EMBL" id="CAG8558738.1"/>
    </source>
</evidence>
<sequence length="297" mass="33844">MAKIATSFVNHYKLTLQTSLPELSSYVEELASKLSNGKTKEQARKARDQAKRRFQELGLSKEQADILIPIRSPGRHVDERDPIKIIAQNIIKNNLSPEEINGIAYDLASSAPTTVAGNSRLNLLRKELRKLGVDYLITEATKIPFVTEEANQIQARKLLKKLNLKIKIERPDYSDDEFSDSDLPPLIPIFTGRQNGIAITRSFRDYYLSHTSDETDLISAILEEDYGLEGISDDDLIGEEIKCLDLQFYYKGKWRSLVGTEVIDFQIRKNPSFDLVLGQEWLWMHRAKMSFGFSSET</sequence>
<dbReference type="OrthoDB" id="2434948at2759"/>
<name>A0A9N9B848_9GLOM</name>
<gene>
    <name evidence="1" type="ORF">RFULGI_LOCUS4967</name>
</gene>